<accession>A0A396GL33</accession>
<dbReference type="Gramene" id="rna47135">
    <property type="protein sequence ID" value="RHN40891.1"/>
    <property type="gene ID" value="gene47135"/>
</dbReference>
<name>A0A396GL33_MEDTR</name>
<sequence length="53" mass="5844">MGPLMISSFNFIWCVLLLVLCAVRIHVEANGWLNAHATFYGANQSPTSLGMTF</sequence>
<comment type="caution">
    <text evidence="2">The sequence shown here is derived from an EMBL/GenBank/DDBJ whole genome shotgun (WGS) entry which is preliminary data.</text>
</comment>
<evidence type="ECO:0000313" key="2">
    <source>
        <dbReference type="EMBL" id="RHN40891.1"/>
    </source>
</evidence>
<feature type="signal peptide" evidence="1">
    <location>
        <begin position="1"/>
        <end position="29"/>
    </location>
</feature>
<proteinExistence type="predicted"/>
<reference evidence="3" key="1">
    <citation type="journal article" date="2018" name="Nat. Plants">
        <title>Whole-genome landscape of Medicago truncatula symbiotic genes.</title>
        <authorList>
            <person name="Pecrix Y."/>
            <person name="Staton S.E."/>
            <person name="Sallet E."/>
            <person name="Lelandais-Briere C."/>
            <person name="Moreau S."/>
            <person name="Carrere S."/>
            <person name="Blein T."/>
            <person name="Jardinaud M.F."/>
            <person name="Latrasse D."/>
            <person name="Zouine M."/>
            <person name="Zahm M."/>
            <person name="Kreplak J."/>
            <person name="Mayjonade B."/>
            <person name="Satge C."/>
            <person name="Perez M."/>
            <person name="Cauet S."/>
            <person name="Marande W."/>
            <person name="Chantry-Darmon C."/>
            <person name="Lopez-Roques C."/>
            <person name="Bouchez O."/>
            <person name="Berard A."/>
            <person name="Debelle F."/>
            <person name="Munos S."/>
            <person name="Bendahmane A."/>
            <person name="Berges H."/>
            <person name="Niebel A."/>
            <person name="Buitink J."/>
            <person name="Frugier F."/>
            <person name="Benhamed M."/>
            <person name="Crespi M."/>
            <person name="Gouzy J."/>
            <person name="Gamas P."/>
        </authorList>
    </citation>
    <scope>NUCLEOTIDE SEQUENCE [LARGE SCALE GENOMIC DNA]</scope>
    <source>
        <strain evidence="3">cv. Jemalong A17</strain>
    </source>
</reference>
<feature type="chain" id="PRO_5017334463" description="Transmembrane protein" evidence="1">
    <location>
        <begin position="30"/>
        <end position="53"/>
    </location>
</feature>
<organism evidence="2 3">
    <name type="scientific">Medicago truncatula</name>
    <name type="common">Barrel medic</name>
    <name type="synonym">Medicago tribuloides</name>
    <dbReference type="NCBI Taxonomy" id="3880"/>
    <lineage>
        <taxon>Eukaryota</taxon>
        <taxon>Viridiplantae</taxon>
        <taxon>Streptophyta</taxon>
        <taxon>Embryophyta</taxon>
        <taxon>Tracheophyta</taxon>
        <taxon>Spermatophyta</taxon>
        <taxon>Magnoliopsida</taxon>
        <taxon>eudicotyledons</taxon>
        <taxon>Gunneridae</taxon>
        <taxon>Pentapetalae</taxon>
        <taxon>rosids</taxon>
        <taxon>fabids</taxon>
        <taxon>Fabales</taxon>
        <taxon>Fabaceae</taxon>
        <taxon>Papilionoideae</taxon>
        <taxon>50 kb inversion clade</taxon>
        <taxon>NPAAA clade</taxon>
        <taxon>Hologalegina</taxon>
        <taxon>IRL clade</taxon>
        <taxon>Trifolieae</taxon>
        <taxon>Medicago</taxon>
    </lineage>
</organism>
<evidence type="ECO:0008006" key="4">
    <source>
        <dbReference type="Google" id="ProtNLM"/>
    </source>
</evidence>
<evidence type="ECO:0000313" key="3">
    <source>
        <dbReference type="Proteomes" id="UP000265566"/>
    </source>
</evidence>
<protein>
    <recommendedName>
        <fullName evidence="4">Transmembrane protein</fullName>
    </recommendedName>
</protein>
<evidence type="ECO:0000256" key="1">
    <source>
        <dbReference type="SAM" id="SignalP"/>
    </source>
</evidence>
<dbReference type="Proteomes" id="UP000265566">
    <property type="component" value="Chromosome 8"/>
</dbReference>
<keyword evidence="1" id="KW-0732">Signal</keyword>
<dbReference type="EMBL" id="PSQE01000008">
    <property type="protein sequence ID" value="RHN40891.1"/>
    <property type="molecule type" value="Genomic_DNA"/>
</dbReference>
<dbReference type="AlphaFoldDB" id="A0A396GL33"/>
<gene>
    <name evidence="2" type="ORF">MtrunA17_Chr8g0359991</name>
</gene>